<evidence type="ECO:0000313" key="3">
    <source>
        <dbReference type="Proteomes" id="UP000289340"/>
    </source>
</evidence>
<dbReference type="EMBL" id="QZWG01000002">
    <property type="protein sequence ID" value="RZC24617.1"/>
    <property type="molecule type" value="Genomic_DNA"/>
</dbReference>
<reference evidence="2 3" key="1">
    <citation type="submission" date="2018-09" db="EMBL/GenBank/DDBJ databases">
        <title>A high-quality reference genome of wild soybean provides a powerful tool to mine soybean genomes.</title>
        <authorList>
            <person name="Xie M."/>
            <person name="Chung C.Y.L."/>
            <person name="Li M.-W."/>
            <person name="Wong F.-L."/>
            <person name="Chan T.-F."/>
            <person name="Lam H.-M."/>
        </authorList>
    </citation>
    <scope>NUCLEOTIDE SEQUENCE [LARGE SCALE GENOMIC DNA]</scope>
    <source>
        <strain evidence="3">cv. W05</strain>
        <tissue evidence="2">Hypocotyl of etiolated seedlings</tissue>
    </source>
</reference>
<comment type="caution">
    <text evidence="2">The sequence shown here is derived from an EMBL/GenBank/DDBJ whole genome shotgun (WGS) entry which is preliminary data.</text>
</comment>
<dbReference type="AlphaFoldDB" id="A0A445LNQ7"/>
<protein>
    <submittedName>
        <fullName evidence="2">Uncharacterized protein</fullName>
    </submittedName>
</protein>
<proteinExistence type="predicted"/>
<evidence type="ECO:0000256" key="1">
    <source>
        <dbReference type="SAM" id="MobiDB-lite"/>
    </source>
</evidence>
<evidence type="ECO:0000313" key="2">
    <source>
        <dbReference type="EMBL" id="RZC24617.1"/>
    </source>
</evidence>
<dbReference type="Proteomes" id="UP000289340">
    <property type="component" value="Chromosome 2"/>
</dbReference>
<organism evidence="2 3">
    <name type="scientific">Glycine soja</name>
    <name type="common">Wild soybean</name>
    <dbReference type="NCBI Taxonomy" id="3848"/>
    <lineage>
        <taxon>Eukaryota</taxon>
        <taxon>Viridiplantae</taxon>
        <taxon>Streptophyta</taxon>
        <taxon>Embryophyta</taxon>
        <taxon>Tracheophyta</taxon>
        <taxon>Spermatophyta</taxon>
        <taxon>Magnoliopsida</taxon>
        <taxon>eudicotyledons</taxon>
        <taxon>Gunneridae</taxon>
        <taxon>Pentapetalae</taxon>
        <taxon>rosids</taxon>
        <taxon>fabids</taxon>
        <taxon>Fabales</taxon>
        <taxon>Fabaceae</taxon>
        <taxon>Papilionoideae</taxon>
        <taxon>50 kb inversion clade</taxon>
        <taxon>NPAAA clade</taxon>
        <taxon>indigoferoid/millettioid clade</taxon>
        <taxon>Phaseoleae</taxon>
        <taxon>Glycine</taxon>
        <taxon>Glycine subgen. Soja</taxon>
    </lineage>
</organism>
<feature type="region of interest" description="Disordered" evidence="1">
    <location>
        <begin position="1"/>
        <end position="47"/>
    </location>
</feature>
<keyword evidence="3" id="KW-1185">Reference proteome</keyword>
<sequence length="131" mass="15059">MEAEAENNDLKKEENNNDNNNNNNESNRKIGNSSECLSKPKHQMKMPFQLETLEKAYANKKELSAKKPRKAAALPDSPVEEPKYHDNDVNYGVSIFDMYNLKKLTYEYRKAKFISHMAALNSVADNDEDDE</sequence>
<feature type="region of interest" description="Disordered" evidence="1">
    <location>
        <begin position="59"/>
        <end position="87"/>
    </location>
</feature>
<accession>A0A445LNQ7</accession>
<gene>
    <name evidence="2" type="ORF">D0Y65_003699</name>
</gene>
<name>A0A445LNQ7_GLYSO</name>